<evidence type="ECO:0000313" key="2">
    <source>
        <dbReference type="Proteomes" id="UP000790377"/>
    </source>
</evidence>
<comment type="caution">
    <text evidence="1">The sequence shown here is derived from an EMBL/GenBank/DDBJ whole genome shotgun (WGS) entry which is preliminary data.</text>
</comment>
<name>A0ACB8ANS8_9AGAM</name>
<proteinExistence type="predicted"/>
<organism evidence="1 2">
    <name type="scientific">Hygrophoropsis aurantiaca</name>
    <dbReference type="NCBI Taxonomy" id="72124"/>
    <lineage>
        <taxon>Eukaryota</taxon>
        <taxon>Fungi</taxon>
        <taxon>Dikarya</taxon>
        <taxon>Basidiomycota</taxon>
        <taxon>Agaricomycotina</taxon>
        <taxon>Agaricomycetes</taxon>
        <taxon>Agaricomycetidae</taxon>
        <taxon>Boletales</taxon>
        <taxon>Coniophorineae</taxon>
        <taxon>Hygrophoropsidaceae</taxon>
        <taxon>Hygrophoropsis</taxon>
    </lineage>
</organism>
<reference evidence="1" key="1">
    <citation type="journal article" date="2021" name="New Phytol.">
        <title>Evolutionary innovations through gain and loss of genes in the ectomycorrhizal Boletales.</title>
        <authorList>
            <person name="Wu G."/>
            <person name="Miyauchi S."/>
            <person name="Morin E."/>
            <person name="Kuo A."/>
            <person name="Drula E."/>
            <person name="Varga T."/>
            <person name="Kohler A."/>
            <person name="Feng B."/>
            <person name="Cao Y."/>
            <person name="Lipzen A."/>
            <person name="Daum C."/>
            <person name="Hundley H."/>
            <person name="Pangilinan J."/>
            <person name="Johnson J."/>
            <person name="Barry K."/>
            <person name="LaButti K."/>
            <person name="Ng V."/>
            <person name="Ahrendt S."/>
            <person name="Min B."/>
            <person name="Choi I.G."/>
            <person name="Park H."/>
            <person name="Plett J.M."/>
            <person name="Magnuson J."/>
            <person name="Spatafora J.W."/>
            <person name="Nagy L.G."/>
            <person name="Henrissat B."/>
            <person name="Grigoriev I.V."/>
            <person name="Yang Z.L."/>
            <person name="Xu J."/>
            <person name="Martin F.M."/>
        </authorList>
    </citation>
    <scope>NUCLEOTIDE SEQUENCE</scope>
    <source>
        <strain evidence="1">ATCC 28755</strain>
    </source>
</reference>
<dbReference type="EMBL" id="MU267603">
    <property type="protein sequence ID" value="KAH7915201.1"/>
    <property type="molecule type" value="Genomic_DNA"/>
</dbReference>
<sequence length="80" mass="9319">MGHRVVMFLCYYLGFGLDISHIPLSLFGFLYLTLLRSLFSPLTLLMPFIPNLSAHCSHRRHCTMCVVIQYSRTLTTRSFY</sequence>
<keyword evidence="2" id="KW-1185">Reference proteome</keyword>
<accession>A0ACB8ANS8</accession>
<evidence type="ECO:0000313" key="1">
    <source>
        <dbReference type="EMBL" id="KAH7915201.1"/>
    </source>
</evidence>
<dbReference type="Proteomes" id="UP000790377">
    <property type="component" value="Unassembled WGS sequence"/>
</dbReference>
<gene>
    <name evidence="1" type="ORF">BJ138DRAFT_174383</name>
</gene>
<protein>
    <submittedName>
        <fullName evidence="1">Uncharacterized protein</fullName>
    </submittedName>
</protein>